<keyword evidence="2" id="KW-1185">Reference proteome</keyword>
<name>B9XEW9_PEDPL</name>
<comment type="caution">
    <text evidence="1">The sequence shown here is derived from an EMBL/GenBank/DDBJ whole genome shotgun (WGS) entry which is preliminary data.</text>
</comment>
<organism evidence="1 2">
    <name type="scientific">Pedosphaera parvula (strain Ellin514)</name>
    <dbReference type="NCBI Taxonomy" id="320771"/>
    <lineage>
        <taxon>Bacteria</taxon>
        <taxon>Pseudomonadati</taxon>
        <taxon>Verrucomicrobiota</taxon>
        <taxon>Pedosphaerae</taxon>
        <taxon>Pedosphaerales</taxon>
        <taxon>Pedosphaeraceae</taxon>
        <taxon>Pedosphaera</taxon>
    </lineage>
</organism>
<reference evidence="1 2" key="1">
    <citation type="journal article" date="2011" name="J. Bacteriol.">
        <title>Genome sequence of 'Pedosphaera parvula' Ellin514, an aerobic Verrucomicrobial isolate from pasture soil.</title>
        <authorList>
            <person name="Kant R."/>
            <person name="van Passel M.W."/>
            <person name="Sangwan P."/>
            <person name="Palva A."/>
            <person name="Lucas S."/>
            <person name="Copeland A."/>
            <person name="Lapidus A."/>
            <person name="Glavina Del Rio T."/>
            <person name="Dalin E."/>
            <person name="Tice H."/>
            <person name="Bruce D."/>
            <person name="Goodwin L."/>
            <person name="Pitluck S."/>
            <person name="Chertkov O."/>
            <person name="Larimer F.W."/>
            <person name="Land M.L."/>
            <person name="Hauser L."/>
            <person name="Brettin T.S."/>
            <person name="Detter J.C."/>
            <person name="Han S."/>
            <person name="de Vos W.M."/>
            <person name="Janssen P.H."/>
            <person name="Smidt H."/>
        </authorList>
    </citation>
    <scope>NUCLEOTIDE SEQUENCE [LARGE SCALE GENOMIC DNA]</scope>
    <source>
        <strain evidence="1 2">Ellin514</strain>
    </source>
</reference>
<proteinExistence type="predicted"/>
<accession>B9XEW9</accession>
<gene>
    <name evidence="1" type="ORF">Cflav_PD4145</name>
</gene>
<protein>
    <submittedName>
        <fullName evidence="1">Uncharacterized protein</fullName>
    </submittedName>
</protein>
<dbReference type="Proteomes" id="UP000003688">
    <property type="component" value="Unassembled WGS sequence"/>
</dbReference>
<evidence type="ECO:0000313" key="2">
    <source>
        <dbReference type="Proteomes" id="UP000003688"/>
    </source>
</evidence>
<sequence>MPKYKIKFKCLIERAPDSAITISFGLFNPCTSTRSW</sequence>
<dbReference type="EMBL" id="ABOX02000009">
    <property type="protein sequence ID" value="EEF61467.1"/>
    <property type="molecule type" value="Genomic_DNA"/>
</dbReference>
<dbReference type="STRING" id="320771.Cflav_PD4145"/>
<evidence type="ECO:0000313" key="1">
    <source>
        <dbReference type="EMBL" id="EEF61467.1"/>
    </source>
</evidence>
<dbReference type="AlphaFoldDB" id="B9XEW9"/>